<dbReference type="Proteomes" id="UP000001662">
    <property type="component" value="Chromosome"/>
</dbReference>
<name>D9R8F7_LACSW</name>
<protein>
    <recommendedName>
        <fullName evidence="4">Lipoprotein</fullName>
    </recommendedName>
</protein>
<keyword evidence="1" id="KW-0732">Signal</keyword>
<sequence length="153" mass="16573">MKKSILFLMIACCFVFVLTGCTKDEIVDHYNQTLQEAGDDNLTKDSKLQGKRSFGSDSYVGNYSADYDGFTGTETLFGGTALEREDGNKIEITCTLNITDGTAKVVFKSGTDDPQVLIESSGDYSETIELPSASNYIAVEGDGFTGSVELEIK</sequence>
<feature type="signal peptide" evidence="1">
    <location>
        <begin position="1"/>
        <end position="19"/>
    </location>
</feature>
<dbReference type="RefSeq" id="WP_013273763.1">
    <property type="nucleotide sequence ID" value="NC_014376.1"/>
</dbReference>
<evidence type="ECO:0000313" key="2">
    <source>
        <dbReference type="EMBL" id="ADL05686.1"/>
    </source>
</evidence>
<dbReference type="eggNOG" id="ENOG502ZCDT">
    <property type="taxonomic scope" value="Bacteria"/>
</dbReference>
<dbReference type="OrthoDB" id="1783168at2"/>
<keyword evidence="3" id="KW-1185">Reference proteome</keyword>
<dbReference type="EMBL" id="CP002109">
    <property type="protein sequence ID" value="ADL05686.1"/>
    <property type="molecule type" value="Genomic_DNA"/>
</dbReference>
<reference evidence="2" key="1">
    <citation type="submission" date="2010-07" db="EMBL/GenBank/DDBJ databases">
        <title>Complete sequence of Clostridium saccharolyticum WM1.</title>
        <authorList>
            <consortium name="US DOE Joint Genome Institute"/>
            <person name="Lucas S."/>
            <person name="Copeland A."/>
            <person name="Lapidus A."/>
            <person name="Cheng J.-F."/>
            <person name="Bruce D."/>
            <person name="Goodwin L."/>
            <person name="Pitluck S."/>
            <person name="Chertkov O."/>
            <person name="Detter J.C."/>
            <person name="Han C."/>
            <person name="Tapia R."/>
            <person name="Land M."/>
            <person name="Hauser L."/>
            <person name="Chang Y.-J."/>
            <person name="Jeffries C."/>
            <person name="Kyrpides N."/>
            <person name="Ivanova N."/>
            <person name="Mikhailova N."/>
            <person name="Mouttaki H."/>
            <person name="Lin L."/>
            <person name="Zhou J."/>
            <person name="Hemme C.L."/>
            <person name="Woyke T."/>
        </authorList>
    </citation>
    <scope>NUCLEOTIDE SEQUENCE [LARGE SCALE GENOMIC DNA]</scope>
    <source>
        <strain evidence="2">WM1</strain>
    </source>
</reference>
<evidence type="ECO:0008006" key="4">
    <source>
        <dbReference type="Google" id="ProtNLM"/>
    </source>
</evidence>
<dbReference type="PaxDb" id="610130-Closa_3154"/>
<evidence type="ECO:0000313" key="3">
    <source>
        <dbReference type="Proteomes" id="UP000001662"/>
    </source>
</evidence>
<dbReference type="PROSITE" id="PS51257">
    <property type="entry name" value="PROKAR_LIPOPROTEIN"/>
    <property type="match status" value="1"/>
</dbReference>
<dbReference type="KEGG" id="csh:Closa_3154"/>
<accession>D9R8F7</accession>
<organism evidence="2 3">
    <name type="scientific">Lacrimispora saccharolytica (strain ATCC 35040 / DSM 2544 / NRCC 2533 / WM1)</name>
    <name type="common">Clostridium saccharolyticum</name>
    <dbReference type="NCBI Taxonomy" id="610130"/>
    <lineage>
        <taxon>Bacteria</taxon>
        <taxon>Bacillati</taxon>
        <taxon>Bacillota</taxon>
        <taxon>Clostridia</taxon>
        <taxon>Lachnospirales</taxon>
        <taxon>Lachnospiraceae</taxon>
        <taxon>Lacrimispora</taxon>
    </lineage>
</organism>
<dbReference type="HOGENOM" id="CLU_130334_0_0_9"/>
<dbReference type="STRING" id="610130.Closa_3154"/>
<dbReference type="AlphaFoldDB" id="D9R8F7"/>
<proteinExistence type="predicted"/>
<evidence type="ECO:0000256" key="1">
    <source>
        <dbReference type="SAM" id="SignalP"/>
    </source>
</evidence>
<feature type="chain" id="PRO_5039469891" description="Lipoprotein" evidence="1">
    <location>
        <begin position="20"/>
        <end position="153"/>
    </location>
</feature>
<gene>
    <name evidence="2" type="ordered locus">Closa_3154</name>
</gene>